<gene>
    <name evidence="1" type="ORF">SNOG_08564</name>
</gene>
<evidence type="ECO:0000313" key="2">
    <source>
        <dbReference type="Proteomes" id="UP000001055"/>
    </source>
</evidence>
<reference evidence="2" key="1">
    <citation type="journal article" date="2007" name="Plant Cell">
        <title>Dothideomycete-plant interactions illuminated by genome sequencing and EST analysis of the wheat pathogen Stagonospora nodorum.</title>
        <authorList>
            <person name="Hane J.K."/>
            <person name="Lowe R.G."/>
            <person name="Solomon P.S."/>
            <person name="Tan K.C."/>
            <person name="Schoch C.L."/>
            <person name="Spatafora J.W."/>
            <person name="Crous P.W."/>
            <person name="Kodira C."/>
            <person name="Birren B.W."/>
            <person name="Galagan J.E."/>
            <person name="Torriani S.F."/>
            <person name="McDonald B.A."/>
            <person name="Oliver R.P."/>
        </authorList>
    </citation>
    <scope>NUCLEOTIDE SEQUENCE [LARGE SCALE GENOMIC DNA]</scope>
    <source>
        <strain evidence="2">SN15 / ATCC MYA-4574 / FGSC 10173</strain>
    </source>
</reference>
<dbReference type="EMBL" id="CH445337">
    <property type="protein sequence ID" value="EAT83732.1"/>
    <property type="molecule type" value="Genomic_DNA"/>
</dbReference>
<organism evidence="1 2">
    <name type="scientific">Phaeosphaeria nodorum (strain SN15 / ATCC MYA-4574 / FGSC 10173)</name>
    <name type="common">Glume blotch fungus</name>
    <name type="synonym">Parastagonospora nodorum</name>
    <dbReference type="NCBI Taxonomy" id="321614"/>
    <lineage>
        <taxon>Eukaryota</taxon>
        <taxon>Fungi</taxon>
        <taxon>Dikarya</taxon>
        <taxon>Ascomycota</taxon>
        <taxon>Pezizomycotina</taxon>
        <taxon>Dothideomycetes</taxon>
        <taxon>Pleosporomycetidae</taxon>
        <taxon>Pleosporales</taxon>
        <taxon>Pleosporineae</taxon>
        <taxon>Phaeosphaeriaceae</taxon>
        <taxon>Parastagonospora</taxon>
    </lineage>
</organism>
<proteinExistence type="predicted"/>
<dbReference type="AlphaFoldDB" id="Q0UI50"/>
<dbReference type="RefSeq" id="XP_001798874.1">
    <property type="nucleotide sequence ID" value="XM_001798822.1"/>
</dbReference>
<dbReference type="KEGG" id="pno:SNOG_08564"/>
<dbReference type="Proteomes" id="UP000001055">
    <property type="component" value="Unassembled WGS sequence"/>
</dbReference>
<protein>
    <submittedName>
        <fullName evidence="1">Uncharacterized protein</fullName>
    </submittedName>
</protein>
<dbReference type="GeneID" id="5975773"/>
<sequence length="91" mass="10185">MDAMISVLRGCLLKGEGSHPRKSKTEFDRDQVVATRTLRYIHIQRFKGALEGKVNFEADAKDNLCSIGNIWVDFTLETVPPGPYAQTDGRC</sequence>
<name>Q0UI50_PHANO</name>
<dbReference type="InParanoid" id="Q0UI50"/>
<accession>Q0UI50</accession>
<evidence type="ECO:0000313" key="1">
    <source>
        <dbReference type="EMBL" id="EAT83732.1"/>
    </source>
</evidence>